<evidence type="ECO:0000313" key="1">
    <source>
        <dbReference type="EnsemblMetazoa" id="RPRC015018-PA"/>
    </source>
</evidence>
<reference evidence="1" key="1">
    <citation type="submission" date="2015-05" db="UniProtKB">
        <authorList>
            <consortium name="EnsemblMetazoa"/>
        </authorList>
    </citation>
    <scope>IDENTIFICATION</scope>
</reference>
<dbReference type="EMBL" id="ACPB03001639">
    <property type="status" value="NOT_ANNOTATED_CDS"/>
    <property type="molecule type" value="Genomic_DNA"/>
</dbReference>
<accession>T1IFE9</accession>
<keyword evidence="2" id="KW-1185">Reference proteome</keyword>
<organism evidence="1 2">
    <name type="scientific">Rhodnius prolixus</name>
    <name type="common">Triatomid bug</name>
    <dbReference type="NCBI Taxonomy" id="13249"/>
    <lineage>
        <taxon>Eukaryota</taxon>
        <taxon>Metazoa</taxon>
        <taxon>Ecdysozoa</taxon>
        <taxon>Arthropoda</taxon>
        <taxon>Hexapoda</taxon>
        <taxon>Insecta</taxon>
        <taxon>Pterygota</taxon>
        <taxon>Neoptera</taxon>
        <taxon>Paraneoptera</taxon>
        <taxon>Hemiptera</taxon>
        <taxon>Heteroptera</taxon>
        <taxon>Panheteroptera</taxon>
        <taxon>Cimicomorpha</taxon>
        <taxon>Reduviidae</taxon>
        <taxon>Triatominae</taxon>
        <taxon>Rhodnius</taxon>
    </lineage>
</organism>
<dbReference type="InParanoid" id="T1IFE9"/>
<sequence>MAEALTNAEKALQTKIKQNSVESNKLNLGKMQATLLRLVKTMSPHFSLDETQCDIDKCLSYLEQAILSQSINGANDTTKSSLELLQENNRLQALVVNYKGVIVDTVSKIICKI</sequence>
<dbReference type="AlphaFoldDB" id="T1IFE9"/>
<evidence type="ECO:0000313" key="2">
    <source>
        <dbReference type="Proteomes" id="UP000015103"/>
    </source>
</evidence>
<proteinExistence type="predicted"/>
<name>T1IFE9_RHOPR</name>
<dbReference type="VEuPathDB" id="VectorBase:RPRC015018"/>
<protein>
    <submittedName>
        <fullName evidence="1">Uncharacterized protein</fullName>
    </submittedName>
</protein>
<dbReference type="EnsemblMetazoa" id="RPRC015018-RA">
    <property type="protein sequence ID" value="RPRC015018-PA"/>
    <property type="gene ID" value="RPRC015018"/>
</dbReference>
<dbReference type="HOGENOM" id="CLU_2136554_0_0_1"/>
<dbReference type="Proteomes" id="UP000015103">
    <property type="component" value="Unassembled WGS sequence"/>
</dbReference>